<dbReference type="RefSeq" id="WP_319835991.1">
    <property type="nucleotide sequence ID" value="NZ_CP137624.1"/>
</dbReference>
<gene>
    <name evidence="1" type="ORF">R6U77_13275</name>
</gene>
<accession>A0ABZ0RUZ4</accession>
<dbReference type="Pfam" id="PF14119">
    <property type="entry name" value="DUF4288"/>
    <property type="match status" value="1"/>
</dbReference>
<dbReference type="EMBL" id="CP137624">
    <property type="protein sequence ID" value="WPK10851.1"/>
    <property type="molecule type" value="Genomic_DNA"/>
</dbReference>
<dbReference type="InterPro" id="IPR025630">
    <property type="entry name" value="DUF4288"/>
</dbReference>
<reference evidence="1 2" key="1">
    <citation type="submission" date="2023-09" db="EMBL/GenBank/DDBJ databases">
        <authorList>
            <person name="Page C.A."/>
            <person name="Perez-Diaz I.M."/>
        </authorList>
    </citation>
    <scope>NUCLEOTIDE SEQUENCE [LARGE SCALE GENOMIC DNA]</scope>
    <source>
        <strain evidence="1 2">Ll15</strain>
    </source>
</reference>
<evidence type="ECO:0000313" key="1">
    <source>
        <dbReference type="EMBL" id="WPK10851.1"/>
    </source>
</evidence>
<dbReference type="Proteomes" id="UP001322664">
    <property type="component" value="Chromosome"/>
</dbReference>
<protein>
    <submittedName>
        <fullName evidence="1">DUF4288 domain-containing protein</fullName>
    </submittedName>
</protein>
<keyword evidence="2" id="KW-1185">Reference proteome</keyword>
<name>A0ABZ0RUZ4_9BACI</name>
<proteinExistence type="predicted"/>
<evidence type="ECO:0000313" key="2">
    <source>
        <dbReference type="Proteomes" id="UP001322664"/>
    </source>
</evidence>
<sequence>MKIYSVKILLESIVVPNPNGGKTFEETIRLVKAFTKEELEQKVRNYFVDETYENALGGQTTWRFVTILDIFELIDDFAGDIDFKEVYSRFLPFEQLITANEVIELYSLAK</sequence>
<organism evidence="1 2">
    <name type="scientific">Lysinibacillus louembei</name>
    <dbReference type="NCBI Taxonomy" id="1470088"/>
    <lineage>
        <taxon>Bacteria</taxon>
        <taxon>Bacillati</taxon>
        <taxon>Bacillota</taxon>
        <taxon>Bacilli</taxon>
        <taxon>Bacillales</taxon>
        <taxon>Bacillaceae</taxon>
        <taxon>Lysinibacillus</taxon>
    </lineage>
</organism>